<dbReference type="eggNOG" id="ENOG50324VM">
    <property type="taxonomic scope" value="Bacteria"/>
</dbReference>
<evidence type="ECO:0000313" key="1">
    <source>
        <dbReference type="EMBL" id="EOA58020.1"/>
    </source>
</evidence>
<dbReference type="RefSeq" id="WP_005936420.1">
    <property type="nucleotide sequence ID" value="NZ_KB890338.1"/>
</dbReference>
<gene>
    <name evidence="1" type="ORF">HMPREF1534_00397</name>
</gene>
<evidence type="ECO:0000313" key="2">
    <source>
        <dbReference type="Proteomes" id="UP000017831"/>
    </source>
</evidence>
<reference evidence="1 2" key="1">
    <citation type="submission" date="2013-04" db="EMBL/GenBank/DDBJ databases">
        <title>The Genome Sequence of Bacteroides massiliensis DSM 17679.</title>
        <authorList>
            <consortium name="The Broad Institute Genomics Platform"/>
            <person name="Earl A."/>
            <person name="Ward D."/>
            <person name="Feldgarden M."/>
            <person name="Gevers D."/>
            <person name="Martens E."/>
            <person name="Fenner L."/>
            <person name="Roux V."/>
            <person name="Mallet M.N."/>
            <person name="Raoult D."/>
            <person name="Walker B."/>
            <person name="Young S."/>
            <person name="Zeng Q."/>
            <person name="Gargeya S."/>
            <person name="Fitzgerald M."/>
            <person name="Haas B."/>
            <person name="Abouelleil A."/>
            <person name="Allen A.W."/>
            <person name="Alvarado L."/>
            <person name="Arachchi H.M."/>
            <person name="Berlin A.M."/>
            <person name="Chapman S.B."/>
            <person name="Gainer-Dewar J."/>
            <person name="Goldberg J."/>
            <person name="Griggs A."/>
            <person name="Gujja S."/>
            <person name="Hansen M."/>
            <person name="Howarth C."/>
            <person name="Imamovic A."/>
            <person name="Ireland A."/>
            <person name="Larimer J."/>
            <person name="McCowan C."/>
            <person name="Murphy C."/>
            <person name="Pearson M."/>
            <person name="Poon T.W."/>
            <person name="Priest M."/>
            <person name="Roberts A."/>
            <person name="Saif S."/>
            <person name="Shea T."/>
            <person name="Sisk P."/>
            <person name="Sykes S."/>
            <person name="Wortman J."/>
            <person name="Nusbaum C."/>
            <person name="Birren B."/>
        </authorList>
    </citation>
    <scope>NUCLEOTIDE SEQUENCE [LARGE SCALE GENOMIC DNA]</scope>
    <source>
        <strain evidence="2">B84634 / Timone 84634 / DSM 17679 / JCM 13223</strain>
    </source>
</reference>
<proteinExistence type="predicted"/>
<name>U6RNH0_9BACT</name>
<dbReference type="EMBL" id="AQHY01000006">
    <property type="protein sequence ID" value="EOA58020.1"/>
    <property type="molecule type" value="Genomic_DNA"/>
</dbReference>
<dbReference type="Pfam" id="PF14254">
    <property type="entry name" value="DUF4348"/>
    <property type="match status" value="1"/>
</dbReference>
<accession>U6RNH0</accession>
<dbReference type="Proteomes" id="UP000017831">
    <property type="component" value="Unassembled WGS sequence"/>
</dbReference>
<dbReference type="HOGENOM" id="CLU_978802_0_0_10"/>
<keyword evidence="2" id="KW-1185">Reference proteome</keyword>
<dbReference type="Gene3D" id="3.10.450.410">
    <property type="match status" value="2"/>
</dbReference>
<dbReference type="AlphaFoldDB" id="U6RNH0"/>
<sequence length="286" mass="33370">MKKLIIGVCLLVLISSCGGGKKKIDPFEMLTEEIDSLAAVPDTVEVMEVVEEEPMVPATADESFADFIYNFAIDEKLQVSRIVFPLPYYTMDKKEHIEKKDWKHDPLFSQLDSYTVLFDKAVDMEAEKDTTATSVKIEWIYLKTNKIKRYYFERLKGLWKLEAIDFADMPENEDSKESFYEFYEHFANDSLFQQTRLHNPLKFVTVDPDDEFQIIETTLEAGQWFAFQPVLPREFLTNVNYGQNENSKSNTKVIEIKGFGNGFNNTLYFERRNGLWKLVQFEDLSD</sequence>
<dbReference type="STRING" id="1121098.HMPREF1534_00397"/>
<dbReference type="PROSITE" id="PS51257">
    <property type="entry name" value="PROKAR_LIPOPROTEIN"/>
    <property type="match status" value="1"/>
</dbReference>
<dbReference type="InterPro" id="IPR025590">
    <property type="entry name" value="DUF4348"/>
</dbReference>
<protein>
    <recommendedName>
        <fullName evidence="3">DUF4348 domain-containing protein</fullName>
    </recommendedName>
</protein>
<organism evidence="1 2">
    <name type="scientific">Phocaeicola massiliensis B84634 = Timone 84634 = DSM 17679 = JCM 13223</name>
    <dbReference type="NCBI Taxonomy" id="1121098"/>
    <lineage>
        <taxon>Bacteria</taxon>
        <taxon>Pseudomonadati</taxon>
        <taxon>Bacteroidota</taxon>
        <taxon>Bacteroidia</taxon>
        <taxon>Bacteroidales</taxon>
        <taxon>Bacteroidaceae</taxon>
        <taxon>Phocaeicola</taxon>
    </lineage>
</organism>
<dbReference type="OrthoDB" id="1041782at2"/>
<dbReference type="GeneID" id="60063530"/>
<comment type="caution">
    <text evidence="1">The sequence shown here is derived from an EMBL/GenBank/DDBJ whole genome shotgun (WGS) entry which is preliminary data.</text>
</comment>
<dbReference type="PATRIC" id="fig|1121098.3.peg.401"/>
<evidence type="ECO:0008006" key="3">
    <source>
        <dbReference type="Google" id="ProtNLM"/>
    </source>
</evidence>